<organism evidence="2 3">
    <name type="scientific">Lithocarpus litseifolius</name>
    <dbReference type="NCBI Taxonomy" id="425828"/>
    <lineage>
        <taxon>Eukaryota</taxon>
        <taxon>Viridiplantae</taxon>
        <taxon>Streptophyta</taxon>
        <taxon>Embryophyta</taxon>
        <taxon>Tracheophyta</taxon>
        <taxon>Spermatophyta</taxon>
        <taxon>Magnoliopsida</taxon>
        <taxon>eudicotyledons</taxon>
        <taxon>Gunneridae</taxon>
        <taxon>Pentapetalae</taxon>
        <taxon>rosids</taxon>
        <taxon>fabids</taxon>
        <taxon>Fagales</taxon>
        <taxon>Fagaceae</taxon>
        <taxon>Lithocarpus</taxon>
    </lineage>
</organism>
<dbReference type="InterPro" id="IPR026960">
    <property type="entry name" value="RVT-Znf"/>
</dbReference>
<dbReference type="Pfam" id="PF13966">
    <property type="entry name" value="zf-RVT"/>
    <property type="match status" value="1"/>
</dbReference>
<evidence type="ECO:0000313" key="2">
    <source>
        <dbReference type="EMBL" id="KAL0010578.1"/>
    </source>
</evidence>
<keyword evidence="3" id="KW-1185">Reference proteome</keyword>
<sequence>MVCELIDHATACWKVNVLDALFLPYEADVIKGIPLSSCLLANKLIWAEAPNGKFSVRSAYRVAMRLSKPVNQGTSSERSHLRLFWKRIWDLPLPHKVRHFAWQVCRDILPTKVNPMCRNVVKDQLCDECKLEFETIGHLFWMCPKAQEVWSCSKCGEAVPCKSAFTLGLVVGHGRLEATLSTKIKAPCGAVEEEAMAYEAGLMFAKDIGIQDFIEGDSLVIHQALCRASTLPSSVAAIVQGMQELCREFCGVEFSHVRR</sequence>
<dbReference type="EMBL" id="JAZDWU010000002">
    <property type="protein sequence ID" value="KAL0010578.1"/>
    <property type="molecule type" value="Genomic_DNA"/>
</dbReference>
<reference evidence="2 3" key="1">
    <citation type="submission" date="2024-01" db="EMBL/GenBank/DDBJ databases">
        <title>A telomere-to-telomere, gap-free genome of sweet tea (Lithocarpus litseifolius).</title>
        <authorList>
            <person name="Zhou J."/>
        </authorList>
    </citation>
    <scope>NUCLEOTIDE SEQUENCE [LARGE SCALE GENOMIC DNA]</scope>
    <source>
        <strain evidence="2">Zhou-2022a</strain>
        <tissue evidence="2">Leaf</tissue>
    </source>
</reference>
<proteinExistence type="predicted"/>
<evidence type="ECO:0000313" key="3">
    <source>
        <dbReference type="Proteomes" id="UP001459277"/>
    </source>
</evidence>
<name>A0AAW2DIV4_9ROSI</name>
<protein>
    <recommendedName>
        <fullName evidence="1">Reverse transcriptase zinc-binding domain-containing protein</fullName>
    </recommendedName>
</protein>
<dbReference type="Proteomes" id="UP001459277">
    <property type="component" value="Unassembled WGS sequence"/>
</dbReference>
<gene>
    <name evidence="2" type="ORF">SO802_005686</name>
</gene>
<feature type="domain" description="Reverse transcriptase zinc-binding" evidence="1">
    <location>
        <begin position="54"/>
        <end position="150"/>
    </location>
</feature>
<evidence type="ECO:0000259" key="1">
    <source>
        <dbReference type="Pfam" id="PF13966"/>
    </source>
</evidence>
<comment type="caution">
    <text evidence="2">The sequence shown here is derived from an EMBL/GenBank/DDBJ whole genome shotgun (WGS) entry which is preliminary data.</text>
</comment>
<dbReference type="AlphaFoldDB" id="A0AAW2DIV4"/>
<accession>A0AAW2DIV4</accession>